<reference evidence="2 3" key="1">
    <citation type="submission" date="2016-11" db="EMBL/GenBank/DDBJ databases">
        <authorList>
            <person name="Jaros S."/>
            <person name="Januszkiewicz K."/>
            <person name="Wedrychowicz H."/>
        </authorList>
    </citation>
    <scope>NUCLEOTIDE SEQUENCE [LARGE SCALE GENOMIC DNA]</scope>
    <source>
        <strain evidence="2 3">DSM 19436</strain>
    </source>
</reference>
<protein>
    <submittedName>
        <fullName evidence="2">Uncharacterized protein</fullName>
    </submittedName>
</protein>
<dbReference type="AlphaFoldDB" id="A0A1M4WE40"/>
<gene>
    <name evidence="2" type="ORF">SAMN02745157_0951</name>
</gene>
<name>A0A1M4WE40_9HYPH</name>
<evidence type="ECO:0000256" key="1">
    <source>
        <dbReference type="SAM" id="Phobius"/>
    </source>
</evidence>
<keyword evidence="3" id="KW-1185">Reference proteome</keyword>
<keyword evidence="1" id="KW-0812">Transmembrane</keyword>
<dbReference type="Proteomes" id="UP000184485">
    <property type="component" value="Unassembled WGS sequence"/>
</dbReference>
<evidence type="ECO:0000313" key="2">
    <source>
        <dbReference type="EMBL" id="SHE79430.1"/>
    </source>
</evidence>
<dbReference type="EMBL" id="FQUP01000001">
    <property type="protein sequence ID" value="SHE79430.1"/>
    <property type="molecule type" value="Genomic_DNA"/>
</dbReference>
<keyword evidence="1" id="KW-1133">Transmembrane helix</keyword>
<feature type="transmembrane region" description="Helical" evidence="1">
    <location>
        <begin position="20"/>
        <end position="40"/>
    </location>
</feature>
<organism evidence="2 3">
    <name type="scientific">Kaistia soli DSM 19436</name>
    <dbReference type="NCBI Taxonomy" id="1122133"/>
    <lineage>
        <taxon>Bacteria</taxon>
        <taxon>Pseudomonadati</taxon>
        <taxon>Pseudomonadota</taxon>
        <taxon>Alphaproteobacteria</taxon>
        <taxon>Hyphomicrobiales</taxon>
        <taxon>Kaistiaceae</taxon>
        <taxon>Kaistia</taxon>
    </lineage>
</organism>
<accession>A0A1M4WE40</accession>
<proteinExistence type="predicted"/>
<evidence type="ECO:0000313" key="3">
    <source>
        <dbReference type="Proteomes" id="UP000184485"/>
    </source>
</evidence>
<keyword evidence="1" id="KW-0472">Membrane</keyword>
<sequence length="187" mass="21236">MLVYVSPSMLEERANLGGVPISVILCVVGAGIGFLVTRLNDWIVESREFRRASRHLRTEAANVIRHYTITQEKLAGHETEVAWRNVVNLEIGRFYGSGLGTFDMSALRLFDEPVAEEAMYLMLTIRNNNAYIDQAKLHLASGDKEQFNDVCQELTERCQLTIERARRTEDMLRSGSYRLRSPIKGTV</sequence>